<evidence type="ECO:0000256" key="11">
    <source>
        <dbReference type="ARBA" id="ARBA00023163"/>
    </source>
</evidence>
<feature type="binding site" evidence="12">
    <location>
        <position position="80"/>
    </location>
    <ligand>
        <name>Fe cation</name>
        <dbReference type="ChEBI" id="CHEBI:24875"/>
    </ligand>
</feature>
<dbReference type="Pfam" id="PF01475">
    <property type="entry name" value="FUR"/>
    <property type="match status" value="1"/>
</dbReference>
<keyword evidence="8 13" id="KW-0862">Zinc</keyword>
<dbReference type="GO" id="GO:0000976">
    <property type="term" value="F:transcription cis-regulatory region binding"/>
    <property type="evidence" value="ECO:0007669"/>
    <property type="project" value="TreeGrafter"/>
</dbReference>
<evidence type="ECO:0000313" key="15">
    <source>
        <dbReference type="Proteomes" id="UP000029917"/>
    </source>
</evidence>
<reference evidence="14 15" key="1">
    <citation type="submission" date="2014-09" db="EMBL/GenBank/DDBJ databases">
        <authorList>
            <person name="McGinnis J.M."/>
            <person name="Wolfgang W.J."/>
        </authorList>
    </citation>
    <scope>NUCLEOTIDE SEQUENCE [LARGE SCALE GENOMIC DNA]</scope>
    <source>
        <strain evidence="14 15">HAMBI 3106</strain>
    </source>
</reference>
<dbReference type="PANTHER" id="PTHR33202:SF2">
    <property type="entry name" value="FERRIC UPTAKE REGULATION PROTEIN"/>
    <property type="match status" value="1"/>
</dbReference>
<feature type="binding site" evidence="12">
    <location>
        <position position="118"/>
    </location>
    <ligand>
        <name>Fe cation</name>
        <dbReference type="ChEBI" id="CHEBI:24875"/>
    </ligand>
</feature>
<dbReference type="CDD" id="cd07153">
    <property type="entry name" value="Fur_like"/>
    <property type="match status" value="1"/>
</dbReference>
<evidence type="ECO:0000256" key="6">
    <source>
        <dbReference type="ARBA" id="ARBA00022491"/>
    </source>
</evidence>
<evidence type="ECO:0000256" key="12">
    <source>
        <dbReference type="PIRSR" id="PIRSR602481-2"/>
    </source>
</evidence>
<comment type="similarity">
    <text evidence="2 13">Belongs to the Fur family.</text>
</comment>
<evidence type="ECO:0000256" key="13">
    <source>
        <dbReference type="RuleBase" id="RU364037"/>
    </source>
</evidence>
<dbReference type="AlphaFoldDB" id="A0A099F7W4"/>
<dbReference type="GO" id="GO:0003700">
    <property type="term" value="F:DNA-binding transcription factor activity"/>
    <property type="evidence" value="ECO:0007669"/>
    <property type="project" value="UniProtKB-UniRule"/>
</dbReference>
<keyword evidence="9 13" id="KW-0805">Transcription regulation</keyword>
<keyword evidence="12 13" id="KW-0408">Iron</keyword>
<evidence type="ECO:0000256" key="5">
    <source>
        <dbReference type="ARBA" id="ARBA00022490"/>
    </source>
</evidence>
<keyword evidence="11 13" id="KW-0804">Transcription</keyword>
<feature type="binding site" evidence="12">
    <location>
        <position position="82"/>
    </location>
    <ligand>
        <name>Fe cation</name>
        <dbReference type="ChEBI" id="CHEBI:24875"/>
    </ligand>
</feature>
<comment type="subcellular location">
    <subcellularLocation>
        <location evidence="1 13">Cytoplasm</location>
    </subcellularLocation>
</comment>
<dbReference type="InterPro" id="IPR043135">
    <property type="entry name" value="Fur_C"/>
</dbReference>
<dbReference type="EMBL" id="JRKS01000031">
    <property type="protein sequence ID" value="KGJ06554.1"/>
    <property type="molecule type" value="Genomic_DNA"/>
</dbReference>
<accession>A0A099F7W4</accession>
<dbReference type="GO" id="GO:1900376">
    <property type="term" value="P:regulation of secondary metabolite biosynthetic process"/>
    <property type="evidence" value="ECO:0007669"/>
    <property type="project" value="TreeGrafter"/>
</dbReference>
<evidence type="ECO:0000256" key="9">
    <source>
        <dbReference type="ARBA" id="ARBA00023015"/>
    </source>
</evidence>
<comment type="cofactor">
    <cofactor evidence="12">
        <name>Mn(2+)</name>
        <dbReference type="ChEBI" id="CHEBI:29035"/>
    </cofactor>
    <cofactor evidence="12">
        <name>Fe(2+)</name>
        <dbReference type="ChEBI" id="CHEBI:29033"/>
    </cofactor>
    <text evidence="12">Binds 1 Mn(2+) or Fe(2+) ion per subunit.</text>
</comment>
<dbReference type="GO" id="GO:0005829">
    <property type="term" value="C:cytosol"/>
    <property type="evidence" value="ECO:0007669"/>
    <property type="project" value="TreeGrafter"/>
</dbReference>
<proteinExistence type="inferred from homology"/>
<dbReference type="Proteomes" id="UP000029917">
    <property type="component" value="Unassembled WGS sequence"/>
</dbReference>
<dbReference type="InterPro" id="IPR036390">
    <property type="entry name" value="WH_DNA-bd_sf"/>
</dbReference>
<keyword evidence="5 13" id="KW-0963">Cytoplasm</keyword>
<reference evidence="14 15" key="2">
    <citation type="submission" date="2014-10" db="EMBL/GenBank/DDBJ databases">
        <title>Paracoccus sanguinis sp. nov., isolated from clinical specimens of New York State patients.</title>
        <authorList>
            <person name="Mingle L.A."/>
            <person name="Cole J.A."/>
            <person name="Lapierre P."/>
            <person name="Musser K.A."/>
        </authorList>
    </citation>
    <scope>NUCLEOTIDE SEQUENCE [LARGE SCALE GENOMIC DNA]</scope>
    <source>
        <strain evidence="14 15">HAMBI 3106</strain>
    </source>
</reference>
<dbReference type="Gene3D" id="3.30.1490.190">
    <property type="match status" value="1"/>
</dbReference>
<evidence type="ECO:0000313" key="14">
    <source>
        <dbReference type="EMBL" id="KGJ06554.1"/>
    </source>
</evidence>
<gene>
    <name evidence="13" type="primary">fur</name>
    <name evidence="14" type="ORF">IC63_10395</name>
</gene>
<keyword evidence="10 13" id="KW-0238">DNA-binding</keyword>
<dbReference type="SUPFAM" id="SSF46785">
    <property type="entry name" value="Winged helix' DNA-binding domain"/>
    <property type="match status" value="1"/>
</dbReference>
<evidence type="ECO:0000256" key="1">
    <source>
        <dbReference type="ARBA" id="ARBA00004496"/>
    </source>
</evidence>
<sequence length="130" mass="14639">MLRGAGLRVTRQRQAIAEVLLRSGDHPDAEAVLDRARRLDPSVSQATTYRTLATLAERGYLRAHRFNSGPARFEAEPAAHHDHLIDVDTGEVVEFLSAEIEELQRRVAERYGYEIVDHHLVLFGRRIASG</sequence>
<organism evidence="14 15">
    <name type="scientific">Paracoccus sphaerophysae</name>
    <dbReference type="NCBI Taxonomy" id="690417"/>
    <lineage>
        <taxon>Bacteria</taxon>
        <taxon>Pseudomonadati</taxon>
        <taxon>Pseudomonadota</taxon>
        <taxon>Alphaproteobacteria</taxon>
        <taxon>Rhodobacterales</taxon>
        <taxon>Paracoccaceae</taxon>
        <taxon>Paracoccus</taxon>
    </lineage>
</organism>
<protein>
    <recommendedName>
        <fullName evidence="4 13">Ferric uptake regulation protein</fullName>
    </recommendedName>
</protein>
<feature type="binding site" evidence="12">
    <location>
        <position position="101"/>
    </location>
    <ligand>
        <name>Fe cation</name>
        <dbReference type="ChEBI" id="CHEBI:24875"/>
    </ligand>
</feature>
<dbReference type="InterPro" id="IPR002481">
    <property type="entry name" value="FUR"/>
</dbReference>
<dbReference type="PANTHER" id="PTHR33202">
    <property type="entry name" value="ZINC UPTAKE REGULATION PROTEIN"/>
    <property type="match status" value="1"/>
</dbReference>
<dbReference type="Gene3D" id="1.10.10.10">
    <property type="entry name" value="Winged helix-like DNA-binding domain superfamily/Winged helix DNA-binding domain"/>
    <property type="match status" value="1"/>
</dbReference>
<name>A0A099F7W4_9RHOB</name>
<keyword evidence="7 12" id="KW-0479">Metal-binding</keyword>
<evidence type="ECO:0000256" key="8">
    <source>
        <dbReference type="ARBA" id="ARBA00022833"/>
    </source>
</evidence>
<dbReference type="InterPro" id="IPR036388">
    <property type="entry name" value="WH-like_DNA-bd_sf"/>
</dbReference>
<comment type="caution">
    <text evidence="14">The sequence shown here is derived from an EMBL/GenBank/DDBJ whole genome shotgun (WGS) entry which is preliminary data.</text>
</comment>
<evidence type="ECO:0000256" key="2">
    <source>
        <dbReference type="ARBA" id="ARBA00007957"/>
    </source>
</evidence>
<dbReference type="STRING" id="690417.IC63_10395"/>
<evidence type="ECO:0000256" key="10">
    <source>
        <dbReference type="ARBA" id="ARBA00023125"/>
    </source>
</evidence>
<dbReference type="GO" id="GO:0008270">
    <property type="term" value="F:zinc ion binding"/>
    <property type="evidence" value="ECO:0007669"/>
    <property type="project" value="TreeGrafter"/>
</dbReference>
<evidence type="ECO:0000256" key="7">
    <source>
        <dbReference type="ARBA" id="ARBA00022723"/>
    </source>
</evidence>
<evidence type="ECO:0000256" key="3">
    <source>
        <dbReference type="ARBA" id="ARBA00011738"/>
    </source>
</evidence>
<keyword evidence="6 13" id="KW-0678">Repressor</keyword>
<comment type="subunit">
    <text evidence="3 13">Homodimer.</text>
</comment>
<evidence type="ECO:0000256" key="4">
    <source>
        <dbReference type="ARBA" id="ARBA00020910"/>
    </source>
</evidence>
<dbReference type="GO" id="GO:0045892">
    <property type="term" value="P:negative regulation of DNA-templated transcription"/>
    <property type="evidence" value="ECO:0007669"/>
    <property type="project" value="TreeGrafter"/>
</dbReference>
<keyword evidence="15" id="KW-1185">Reference proteome</keyword>